<sequence>MLKAVRYLGPVGLGVTSPQLFLADDRQVYVVKLQNNHLGPKILVNELIAARLGILTDLCFPSGDIIFIQPREVFHRHRAHSAAGSGYHFASLFLAGSRYVTKANLPRAVNKRQMAGVVLFDHLFHNMDRTQNYKNLLIRREDQGYRIYAIDHSHLFRRGRWTTDSLALLADKIHIDYRRSFRMLLKYYFTADDIMHYAVKFRDITQEQLAEIIEEIPSEWLADASERQAVLAYMVKRLAKVMDLAERLCRCIPDPDRRADPHQEEQFLHMGVVHPDASIGDVGPD</sequence>
<reference evidence="2 3" key="1">
    <citation type="journal article" date="2011" name="EMBO J.">
        <title>Structural diversity of bacterial flagellar motors.</title>
        <authorList>
            <person name="Chen S."/>
            <person name="Beeby M."/>
            <person name="Murphy G.E."/>
            <person name="Leadbetter J.R."/>
            <person name="Hendrixson D.R."/>
            <person name="Briegel A."/>
            <person name="Li Z."/>
            <person name="Shi J."/>
            <person name="Tocheva E.I."/>
            <person name="Muller A."/>
            <person name="Dobro M.J."/>
            <person name="Jensen G.J."/>
        </authorList>
    </citation>
    <scope>NUCLEOTIDE SEQUENCE [LARGE SCALE GENOMIC DNA]</scope>
    <source>
        <strain evidence="2 3">DSM 6540</strain>
    </source>
</reference>
<gene>
    <name evidence="2" type="ORF">ALO_09534</name>
</gene>
<evidence type="ECO:0000259" key="1">
    <source>
        <dbReference type="Pfam" id="PF20613"/>
    </source>
</evidence>
<organism evidence="2 3">
    <name type="scientific">Acetonema longum DSM 6540</name>
    <dbReference type="NCBI Taxonomy" id="1009370"/>
    <lineage>
        <taxon>Bacteria</taxon>
        <taxon>Bacillati</taxon>
        <taxon>Bacillota</taxon>
        <taxon>Negativicutes</taxon>
        <taxon>Acetonemataceae</taxon>
        <taxon>Acetonema</taxon>
    </lineage>
</organism>
<feature type="domain" description="HipA-like kinase" evidence="1">
    <location>
        <begin position="13"/>
        <end position="242"/>
    </location>
</feature>
<dbReference type="InterPro" id="IPR046748">
    <property type="entry name" value="HipA_2"/>
</dbReference>
<evidence type="ECO:0000313" key="2">
    <source>
        <dbReference type="EMBL" id="EGO64150.1"/>
    </source>
</evidence>
<comment type="caution">
    <text evidence="2">The sequence shown here is derived from an EMBL/GenBank/DDBJ whole genome shotgun (WGS) entry which is preliminary data.</text>
</comment>
<dbReference type="Pfam" id="PF20613">
    <property type="entry name" value="HipA_2"/>
    <property type="match status" value="1"/>
</dbReference>
<dbReference type="EMBL" id="AFGF01000076">
    <property type="protein sequence ID" value="EGO64150.1"/>
    <property type="molecule type" value="Genomic_DNA"/>
</dbReference>
<dbReference type="RefSeq" id="WP_004095103.1">
    <property type="nucleotide sequence ID" value="NZ_AFGF01000076.1"/>
</dbReference>
<accession>F7NIK4</accession>
<evidence type="ECO:0000313" key="3">
    <source>
        <dbReference type="Proteomes" id="UP000003240"/>
    </source>
</evidence>
<protein>
    <recommendedName>
        <fullName evidence="1">HipA-like kinase domain-containing protein</fullName>
    </recommendedName>
</protein>
<dbReference type="eggNOG" id="ENOG502ZHUA">
    <property type="taxonomic scope" value="Bacteria"/>
</dbReference>
<keyword evidence="3" id="KW-1185">Reference proteome</keyword>
<name>F7NIK4_9FIRM</name>
<dbReference type="STRING" id="1009370.ALO_09534"/>
<dbReference type="Proteomes" id="UP000003240">
    <property type="component" value="Unassembled WGS sequence"/>
</dbReference>
<proteinExistence type="predicted"/>
<dbReference type="AlphaFoldDB" id="F7NIK4"/>